<evidence type="ECO:0000313" key="1">
    <source>
        <dbReference type="EMBL" id="UOE22293.1"/>
    </source>
</evidence>
<dbReference type="RefSeq" id="WP_068693633.1">
    <property type="nucleotide sequence ID" value="NZ_CP063197.1"/>
</dbReference>
<dbReference type="KEGG" id="thao:NI17_024080"/>
<geneLocation type="plasmid" evidence="1 2">
    <name>pTH1</name>
</geneLocation>
<keyword evidence="2" id="KW-1185">Reference proteome</keyword>
<protein>
    <submittedName>
        <fullName evidence="1">Uncharacterized protein</fullName>
    </submittedName>
</protein>
<evidence type="ECO:0000313" key="2">
    <source>
        <dbReference type="Proteomes" id="UP000265719"/>
    </source>
</evidence>
<sequence length="71" mass="7112">MSRTVVRRVVLAAVLVVAGAAGLVRLVWEVEAAGMVALVAFLVALAAGESEPGCGEGCCVSCAPQDVEAGR</sequence>
<dbReference type="Proteomes" id="UP000265719">
    <property type="component" value="Plasmid pTH1"/>
</dbReference>
<dbReference type="EMBL" id="CP063197">
    <property type="protein sequence ID" value="UOE22293.1"/>
    <property type="molecule type" value="Genomic_DNA"/>
</dbReference>
<gene>
    <name evidence="1" type="ORF">NI17_024080</name>
</gene>
<keyword evidence="1" id="KW-0614">Plasmid</keyword>
<dbReference type="AlphaFoldDB" id="A0A399FVD7"/>
<proteinExistence type="predicted"/>
<organism evidence="1 2">
    <name type="scientific">Thermobifida halotolerans</name>
    <dbReference type="NCBI Taxonomy" id="483545"/>
    <lineage>
        <taxon>Bacteria</taxon>
        <taxon>Bacillati</taxon>
        <taxon>Actinomycetota</taxon>
        <taxon>Actinomycetes</taxon>
        <taxon>Streptosporangiales</taxon>
        <taxon>Nocardiopsidaceae</taxon>
        <taxon>Thermobifida</taxon>
    </lineage>
</organism>
<accession>A0A399FVD7</accession>
<name>A0A399FVD7_9ACTN</name>
<reference evidence="1" key="1">
    <citation type="submission" date="2020-10" db="EMBL/GenBank/DDBJ databases">
        <title>De novo genome project of the cellulose decomposer Thermobifida halotolerans type strain.</title>
        <authorList>
            <person name="Nagy I."/>
            <person name="Horvath B."/>
            <person name="Kukolya J."/>
            <person name="Nagy I."/>
            <person name="Orsini M."/>
        </authorList>
    </citation>
    <scope>NUCLEOTIDE SEQUENCE</scope>
    <source>
        <strain evidence="1">DSM 44931</strain>
        <plasmid evidence="1">pTH1</plasmid>
    </source>
</reference>